<dbReference type="EMBL" id="CP124855">
    <property type="protein sequence ID" value="WHF52388.1"/>
    <property type="molecule type" value="Genomic_DNA"/>
</dbReference>
<protein>
    <submittedName>
        <fullName evidence="1">Uncharacterized protein</fullName>
    </submittedName>
</protein>
<evidence type="ECO:0000313" key="1">
    <source>
        <dbReference type="EMBL" id="WHF52388.1"/>
    </source>
</evidence>
<accession>A0ABY8RGV2</accession>
<sequence length="248" mass="29638">MKFLPVLFLLIFYGSLKSQKFIDEPYYFVGVDEMHVYKQSNDTLYNFTTFSVKNNPKLDFKRNHYKIWENQDLGKEFFALKVERLDTIPLTTNPYPDERFNIWIYKRTPKKITFLKQISQLKKSEMQNYKLDTLHNNDKYGQTFYSLTYMNELLKLKRVKTKKDVDIINNELNNPEYLEFAEDYQKNNKMPDMYASGLMAMLINKATIKVGYSPIGASVLMNIINSKMYDEDKKRKIISEYYEKINPE</sequence>
<evidence type="ECO:0000313" key="2">
    <source>
        <dbReference type="Proteomes" id="UP001241656"/>
    </source>
</evidence>
<name>A0ABY8RGV2_9FLAO</name>
<proteinExistence type="predicted"/>
<dbReference type="Proteomes" id="UP001241656">
    <property type="component" value="Chromosome"/>
</dbReference>
<keyword evidence="2" id="KW-1185">Reference proteome</keyword>
<reference evidence="1 2" key="1">
    <citation type="submission" date="2023-05" db="EMBL/GenBank/DDBJ databases">
        <title>Genomic insight into Chryseobacterium sp. wdc7 isolated forest soil (Gotjawal).</title>
        <authorList>
            <person name="Park S.-J."/>
        </authorList>
    </citation>
    <scope>NUCLEOTIDE SEQUENCE [LARGE SCALE GENOMIC DNA]</scope>
    <source>
        <strain evidence="2">wdc7</strain>
    </source>
</reference>
<dbReference type="RefSeq" id="WP_282905683.1">
    <property type="nucleotide sequence ID" value="NZ_CP124855.1"/>
</dbReference>
<organism evidence="1 2">
    <name type="scientific">Chryseobacterium gotjawalense</name>
    <dbReference type="NCBI Taxonomy" id="3042315"/>
    <lineage>
        <taxon>Bacteria</taxon>
        <taxon>Pseudomonadati</taxon>
        <taxon>Bacteroidota</taxon>
        <taxon>Flavobacteriia</taxon>
        <taxon>Flavobacteriales</taxon>
        <taxon>Weeksellaceae</taxon>
        <taxon>Chryseobacterium group</taxon>
        <taxon>Chryseobacterium</taxon>
    </lineage>
</organism>
<gene>
    <name evidence="1" type="ORF">QGN23_03690</name>
</gene>